<dbReference type="GO" id="GO:0035438">
    <property type="term" value="F:cyclic-di-GMP binding"/>
    <property type="evidence" value="ECO:0007669"/>
    <property type="project" value="InterPro"/>
</dbReference>
<keyword evidence="3" id="KW-1185">Reference proteome</keyword>
<dbReference type="SUPFAM" id="SSF141371">
    <property type="entry name" value="PilZ domain-like"/>
    <property type="match status" value="1"/>
</dbReference>
<name>A0A7Y0AUU8_9HYPH</name>
<organism evidence="2 3">
    <name type="scientific">Rhizobium terricola</name>
    <dbReference type="NCBI Taxonomy" id="2728849"/>
    <lineage>
        <taxon>Bacteria</taxon>
        <taxon>Pseudomonadati</taxon>
        <taxon>Pseudomonadota</taxon>
        <taxon>Alphaproteobacteria</taxon>
        <taxon>Hyphomicrobiales</taxon>
        <taxon>Rhizobiaceae</taxon>
        <taxon>Rhizobium/Agrobacterium group</taxon>
        <taxon>Rhizobium</taxon>
    </lineage>
</organism>
<dbReference type="Pfam" id="PF07238">
    <property type="entry name" value="PilZ"/>
    <property type="match status" value="1"/>
</dbReference>
<feature type="domain" description="PilZ" evidence="1">
    <location>
        <begin position="3"/>
        <end position="79"/>
    </location>
</feature>
<sequence>MEERRASPRLRALKAARIVLPGGFSTFDCTVRNLSSAGAKIVLETTIGVPNDFTLNFEDGSTHACDVKWRTPKELGVAFKIAS</sequence>
<dbReference type="RefSeq" id="WP_169588566.1">
    <property type="nucleotide sequence ID" value="NZ_JABBGK010000001.1"/>
</dbReference>
<comment type="caution">
    <text evidence="2">The sequence shown here is derived from an EMBL/GenBank/DDBJ whole genome shotgun (WGS) entry which is preliminary data.</text>
</comment>
<evidence type="ECO:0000259" key="1">
    <source>
        <dbReference type="Pfam" id="PF07238"/>
    </source>
</evidence>
<evidence type="ECO:0000313" key="2">
    <source>
        <dbReference type="EMBL" id="NML73884.1"/>
    </source>
</evidence>
<protein>
    <submittedName>
        <fullName evidence="2">PilZ domain-containing protein</fullName>
    </submittedName>
</protein>
<dbReference type="InterPro" id="IPR009875">
    <property type="entry name" value="PilZ_domain"/>
</dbReference>
<evidence type="ECO:0000313" key="3">
    <source>
        <dbReference type="Proteomes" id="UP000541470"/>
    </source>
</evidence>
<dbReference type="Proteomes" id="UP000541470">
    <property type="component" value="Unassembled WGS sequence"/>
</dbReference>
<accession>A0A7Y0AUU8</accession>
<gene>
    <name evidence="2" type="ORF">HHL25_07075</name>
</gene>
<reference evidence="2 3" key="1">
    <citation type="submission" date="2020-04" db="EMBL/GenBank/DDBJ databases">
        <title>Rhizobium sp. S-51 isolated from soil.</title>
        <authorList>
            <person name="Dahal R.H."/>
        </authorList>
    </citation>
    <scope>NUCLEOTIDE SEQUENCE [LARGE SCALE GENOMIC DNA]</scope>
    <source>
        <strain evidence="2 3">S-51</strain>
    </source>
</reference>
<proteinExistence type="predicted"/>
<dbReference type="AlphaFoldDB" id="A0A7Y0AUU8"/>
<dbReference type="EMBL" id="JABBGK010000001">
    <property type="protein sequence ID" value="NML73884.1"/>
    <property type="molecule type" value="Genomic_DNA"/>
</dbReference>